<organism evidence="8 9">
    <name type="scientific">Globodera pallida</name>
    <name type="common">Potato cyst nematode worm</name>
    <name type="synonym">Heterodera pallida</name>
    <dbReference type="NCBI Taxonomy" id="36090"/>
    <lineage>
        <taxon>Eukaryota</taxon>
        <taxon>Metazoa</taxon>
        <taxon>Ecdysozoa</taxon>
        <taxon>Nematoda</taxon>
        <taxon>Chromadorea</taxon>
        <taxon>Rhabditida</taxon>
        <taxon>Tylenchina</taxon>
        <taxon>Tylenchomorpha</taxon>
        <taxon>Tylenchoidea</taxon>
        <taxon>Heteroderidae</taxon>
        <taxon>Heteroderinae</taxon>
        <taxon>Globodera</taxon>
    </lineage>
</organism>
<evidence type="ECO:0000313" key="8">
    <source>
        <dbReference type="Proteomes" id="UP000050741"/>
    </source>
</evidence>
<dbReference type="InterPro" id="IPR046373">
    <property type="entry name" value="Acyl-CoA_Oxase/DH_mid-dom_sf"/>
</dbReference>
<name>A0A183BQ83_GLOPA</name>
<dbReference type="SUPFAM" id="SSF47203">
    <property type="entry name" value="Acyl-CoA dehydrogenase C-terminal domain-like"/>
    <property type="match status" value="1"/>
</dbReference>
<evidence type="ECO:0000259" key="7">
    <source>
        <dbReference type="Pfam" id="PF02770"/>
    </source>
</evidence>
<dbReference type="InterPro" id="IPR009100">
    <property type="entry name" value="AcylCoA_DH/oxidase_NM_dom_sf"/>
</dbReference>
<dbReference type="InterPro" id="IPR006091">
    <property type="entry name" value="Acyl-CoA_Oxase/DH_mid-dom"/>
</dbReference>
<reference evidence="8" key="1">
    <citation type="submission" date="2013-12" db="EMBL/GenBank/DDBJ databases">
        <authorList>
            <person name="Aslett M."/>
        </authorList>
    </citation>
    <scope>NUCLEOTIDE SEQUENCE [LARGE SCALE GENOMIC DNA]</scope>
    <source>
        <strain evidence="8">Lindley</strain>
    </source>
</reference>
<evidence type="ECO:0000256" key="5">
    <source>
        <dbReference type="RuleBase" id="RU362125"/>
    </source>
</evidence>
<dbReference type="PROSITE" id="PS00072">
    <property type="entry name" value="ACYL_COA_DH_1"/>
    <property type="match status" value="2"/>
</dbReference>
<evidence type="ECO:0000256" key="2">
    <source>
        <dbReference type="ARBA" id="ARBA00009347"/>
    </source>
</evidence>
<proteinExistence type="inferred from homology"/>
<dbReference type="Proteomes" id="UP000050741">
    <property type="component" value="Unassembled WGS sequence"/>
</dbReference>
<dbReference type="WBParaSite" id="GPLIN_000276900">
    <property type="protein sequence ID" value="GPLIN_000276900"/>
    <property type="gene ID" value="GPLIN_000276900"/>
</dbReference>
<feature type="domain" description="Acyl-CoA dehydrogenase/oxidase C-terminal" evidence="6">
    <location>
        <begin position="177"/>
        <end position="260"/>
    </location>
</feature>
<feature type="domain" description="Acyl-CoA oxidase/dehydrogenase middle" evidence="7">
    <location>
        <begin position="68"/>
        <end position="165"/>
    </location>
</feature>
<reference evidence="9" key="3">
    <citation type="submission" date="2016-06" db="UniProtKB">
        <authorList>
            <consortium name="WormBaseParasite"/>
        </authorList>
    </citation>
    <scope>IDENTIFICATION</scope>
</reference>
<feature type="domain" description="Acyl-CoA oxidase/dehydrogenase middle" evidence="7">
    <location>
        <begin position="272"/>
        <end position="346"/>
    </location>
</feature>
<dbReference type="PROSITE" id="PS00073">
    <property type="entry name" value="ACYL_COA_DH_2"/>
    <property type="match status" value="1"/>
</dbReference>
<dbReference type="FunFam" id="2.40.110.10:FF:000004">
    <property type="entry name" value="Isovaleryl-CoA dehydrogenase, mitochondrial"/>
    <property type="match status" value="1"/>
</dbReference>
<evidence type="ECO:0000313" key="9">
    <source>
        <dbReference type="WBParaSite" id="GPLIN_000276900"/>
    </source>
</evidence>
<sequence>MPTKGIVSRQRGHRPQLRRPFQFVRQPNPAARHPRAKGQIFAQGILSQFAFSISNFPGQLCSGEAIGALAMSETSAGSDVVSMKLSAHRTGDGRHFVLNGSKFWITNGPDADVLVVYAKTSPAKHQHGITAFIVEKDFPGFSRAQKLDKLGMRGSNTCELVFDNCEVPAENILGEEDRGVYVLMSGLDSERLVLAAGPLGLMQAACDVAFEYAHSRIAFSSPIGTFQLMQGKLADMYVRLSASRAYLYTIARNADSDELLGTKLCSGEAIGALAMSETSAGSDVVSMKLSAHRTGDGRHFVLNGSKFWITNGPDADVLVVYAKTSPAKHQHGITAFIVEKDSAGVILFLAENATQMALDAIQVLGGNGYINDYPTGRLLRDAKLYEIGAGTSEVRRLVIGRALNKEYIIK</sequence>
<dbReference type="Pfam" id="PF00441">
    <property type="entry name" value="Acyl-CoA_dh_1"/>
    <property type="match status" value="2"/>
</dbReference>
<keyword evidence="3 5" id="KW-0285">Flavoprotein</keyword>
<evidence type="ECO:0000259" key="6">
    <source>
        <dbReference type="Pfam" id="PF00441"/>
    </source>
</evidence>
<keyword evidence="4 5" id="KW-0274">FAD</keyword>
<dbReference type="PANTHER" id="PTHR43884:SF12">
    <property type="entry name" value="ISOVALERYL-COA DEHYDROGENASE, MITOCHONDRIAL-RELATED"/>
    <property type="match status" value="1"/>
</dbReference>
<keyword evidence="8" id="KW-1185">Reference proteome</keyword>
<dbReference type="InterPro" id="IPR036250">
    <property type="entry name" value="AcylCo_DH-like_C"/>
</dbReference>
<accession>A0A183BQ83</accession>
<feature type="domain" description="Acyl-CoA dehydrogenase/oxidase C-terminal" evidence="6">
    <location>
        <begin position="347"/>
        <end position="403"/>
    </location>
</feature>
<dbReference type="GO" id="GO:0006552">
    <property type="term" value="P:L-leucine catabolic process"/>
    <property type="evidence" value="ECO:0007669"/>
    <property type="project" value="TreeGrafter"/>
</dbReference>
<protein>
    <submittedName>
        <fullName evidence="9">Isovaleryl-CoA dehydrogenase</fullName>
    </submittedName>
</protein>
<dbReference type="AlphaFoldDB" id="A0A183BQ83"/>
<comment type="cofactor">
    <cofactor evidence="1 5">
        <name>FAD</name>
        <dbReference type="ChEBI" id="CHEBI:57692"/>
    </cofactor>
</comment>
<reference evidence="8" key="2">
    <citation type="submission" date="2014-05" db="EMBL/GenBank/DDBJ databases">
        <title>The genome and life-stage specific transcriptomes of Globodera pallida elucidate key aspects of plant parasitism by a cyst nematode.</title>
        <authorList>
            <person name="Cotton J.A."/>
            <person name="Lilley C.J."/>
            <person name="Jones L.M."/>
            <person name="Kikuchi T."/>
            <person name="Reid A.J."/>
            <person name="Thorpe P."/>
            <person name="Tsai I.J."/>
            <person name="Beasley H."/>
            <person name="Blok V."/>
            <person name="Cock P.J.A."/>
            <person name="Van den Akker S.E."/>
            <person name="Holroyd N."/>
            <person name="Hunt M."/>
            <person name="Mantelin S."/>
            <person name="Naghra H."/>
            <person name="Pain A."/>
            <person name="Palomares-Rius J.E."/>
            <person name="Zarowiecki M."/>
            <person name="Berriman M."/>
            <person name="Jones J.T."/>
            <person name="Urwin P.E."/>
        </authorList>
    </citation>
    <scope>NUCLEOTIDE SEQUENCE [LARGE SCALE GENOMIC DNA]</scope>
    <source>
        <strain evidence="8">Lindley</strain>
    </source>
</reference>
<evidence type="ECO:0000256" key="4">
    <source>
        <dbReference type="ARBA" id="ARBA00022827"/>
    </source>
</evidence>
<dbReference type="Gene3D" id="1.20.140.10">
    <property type="entry name" value="Butyryl-CoA Dehydrogenase, subunit A, domain 3"/>
    <property type="match status" value="1"/>
</dbReference>
<comment type="similarity">
    <text evidence="2 5">Belongs to the acyl-CoA dehydrogenase family.</text>
</comment>
<dbReference type="InterPro" id="IPR009075">
    <property type="entry name" value="AcylCo_DH/oxidase_C"/>
</dbReference>
<evidence type="ECO:0000256" key="3">
    <source>
        <dbReference type="ARBA" id="ARBA00022630"/>
    </source>
</evidence>
<dbReference type="InterPro" id="IPR006089">
    <property type="entry name" value="Acyl-CoA_DH_CS"/>
</dbReference>
<keyword evidence="5" id="KW-0560">Oxidoreductase</keyword>
<dbReference type="Pfam" id="PF02770">
    <property type="entry name" value="Acyl-CoA_dh_M"/>
    <property type="match status" value="2"/>
</dbReference>
<dbReference type="GO" id="GO:0005739">
    <property type="term" value="C:mitochondrion"/>
    <property type="evidence" value="ECO:0007669"/>
    <property type="project" value="TreeGrafter"/>
</dbReference>
<dbReference type="GO" id="GO:0008470">
    <property type="term" value="F:3-methylbutanoyl-CoA dehydrogenase activity"/>
    <property type="evidence" value="ECO:0007669"/>
    <property type="project" value="TreeGrafter"/>
</dbReference>
<dbReference type="Gene3D" id="2.40.110.10">
    <property type="entry name" value="Butyryl-CoA Dehydrogenase, subunit A, domain 2"/>
    <property type="match status" value="2"/>
</dbReference>
<evidence type="ECO:0000256" key="1">
    <source>
        <dbReference type="ARBA" id="ARBA00001974"/>
    </source>
</evidence>
<dbReference type="PANTHER" id="PTHR43884">
    <property type="entry name" value="ACYL-COA DEHYDROGENASE"/>
    <property type="match status" value="1"/>
</dbReference>
<dbReference type="SUPFAM" id="SSF56645">
    <property type="entry name" value="Acyl-CoA dehydrogenase NM domain-like"/>
    <property type="match status" value="2"/>
</dbReference>